<evidence type="ECO:0000259" key="1">
    <source>
        <dbReference type="PROSITE" id="PS51704"/>
    </source>
</evidence>
<dbReference type="Pfam" id="PF03009">
    <property type="entry name" value="GDPD"/>
    <property type="match status" value="1"/>
</dbReference>
<feature type="domain" description="GP-PDE" evidence="1">
    <location>
        <begin position="46"/>
        <end position="305"/>
    </location>
</feature>
<proteinExistence type="predicted"/>
<dbReference type="GO" id="GO:0008081">
    <property type="term" value="F:phosphoric diester hydrolase activity"/>
    <property type="evidence" value="ECO:0007669"/>
    <property type="project" value="InterPro"/>
</dbReference>
<reference evidence="3" key="1">
    <citation type="journal article" date="2023" name="Commun. Biol.">
        <title>Genome analysis of Parmales, the sister group of diatoms, reveals the evolutionary specialization of diatoms from phago-mixotrophs to photoautotrophs.</title>
        <authorList>
            <person name="Ban H."/>
            <person name="Sato S."/>
            <person name="Yoshikawa S."/>
            <person name="Yamada K."/>
            <person name="Nakamura Y."/>
            <person name="Ichinomiya M."/>
            <person name="Sato N."/>
            <person name="Blanc-Mathieu R."/>
            <person name="Endo H."/>
            <person name="Kuwata A."/>
            <person name="Ogata H."/>
        </authorList>
    </citation>
    <scope>NUCLEOTIDE SEQUENCE [LARGE SCALE GENOMIC DNA]</scope>
    <source>
        <strain evidence="3">NIES 3701</strain>
    </source>
</reference>
<dbReference type="GO" id="GO:0006629">
    <property type="term" value="P:lipid metabolic process"/>
    <property type="evidence" value="ECO:0007669"/>
    <property type="project" value="InterPro"/>
</dbReference>
<dbReference type="Gene3D" id="3.20.20.190">
    <property type="entry name" value="Phosphatidylinositol (PI) phosphodiesterase"/>
    <property type="match status" value="1"/>
</dbReference>
<dbReference type="PROSITE" id="PS51704">
    <property type="entry name" value="GP_PDE"/>
    <property type="match status" value="1"/>
</dbReference>
<comment type="caution">
    <text evidence="2">The sequence shown here is derived from an EMBL/GenBank/DDBJ whole genome shotgun (WGS) entry which is preliminary data.</text>
</comment>
<dbReference type="OrthoDB" id="197419at2759"/>
<dbReference type="InterPro" id="IPR030395">
    <property type="entry name" value="GP_PDE_dom"/>
</dbReference>
<gene>
    <name evidence="2" type="ORF">TrST_g9379</name>
</gene>
<dbReference type="PANTHER" id="PTHR46211">
    <property type="entry name" value="GLYCEROPHOSPHORYL DIESTER PHOSPHODIESTERASE"/>
    <property type="match status" value="1"/>
</dbReference>
<evidence type="ECO:0000313" key="2">
    <source>
        <dbReference type="EMBL" id="GMH96625.1"/>
    </source>
</evidence>
<dbReference type="EMBL" id="BRXY01000470">
    <property type="protein sequence ID" value="GMH96625.1"/>
    <property type="molecule type" value="Genomic_DNA"/>
</dbReference>
<dbReference type="InterPro" id="IPR017946">
    <property type="entry name" value="PLC-like_Pdiesterase_TIM-brl"/>
</dbReference>
<dbReference type="PANTHER" id="PTHR46211:SF14">
    <property type="entry name" value="GLYCEROPHOSPHODIESTER PHOSPHODIESTERASE"/>
    <property type="match status" value="1"/>
</dbReference>
<dbReference type="SUPFAM" id="SSF51695">
    <property type="entry name" value="PLC-like phosphodiesterases"/>
    <property type="match status" value="1"/>
</dbReference>
<name>A0A9W7C263_9STRA</name>
<sequence length="326" mass="36140">MSAFATPLNHLTRSTSLTSMQVTPAAISLAETLNVSSYFPSPPSQPLILGHRGSPFLSFENTLPSYLSASLHADGVELDVFPLTDDTLVCYHGKGSDQECGIMNESHGLDLSIKTLDYEGLPRSVKKTFGDKACEIFEDEEVLIPKLEEVLLEFAPSNFHLTIELKASSTEALLTSLLSKTSYPLPYITVSSFHHAYLSNIKSLNQDVRVACLFNSPLDSDWIEKTKGIGAEEVHLRYDTCTMENVRKAKEAGLSVMSWCSGPLRMSSEKWSDCGNEDEDFYDVILRTGVDKICVNRPDVARKVCDKIWGEKGEKKWESLGEKLSV</sequence>
<dbReference type="Proteomes" id="UP001165085">
    <property type="component" value="Unassembled WGS sequence"/>
</dbReference>
<evidence type="ECO:0000313" key="3">
    <source>
        <dbReference type="Proteomes" id="UP001165085"/>
    </source>
</evidence>
<accession>A0A9W7C263</accession>
<organism evidence="2 3">
    <name type="scientific">Triparma strigata</name>
    <dbReference type="NCBI Taxonomy" id="1606541"/>
    <lineage>
        <taxon>Eukaryota</taxon>
        <taxon>Sar</taxon>
        <taxon>Stramenopiles</taxon>
        <taxon>Ochrophyta</taxon>
        <taxon>Bolidophyceae</taxon>
        <taxon>Parmales</taxon>
        <taxon>Triparmaceae</taxon>
        <taxon>Triparma</taxon>
    </lineage>
</organism>
<protein>
    <recommendedName>
        <fullName evidence="1">GP-PDE domain-containing protein</fullName>
    </recommendedName>
</protein>
<keyword evidence="3" id="KW-1185">Reference proteome</keyword>
<dbReference type="AlphaFoldDB" id="A0A9W7C263"/>